<dbReference type="Proteomes" id="UP000268844">
    <property type="component" value="Unassembled WGS sequence"/>
</dbReference>
<dbReference type="RefSeq" id="WP_126152107.1">
    <property type="nucleotide sequence ID" value="NZ_JBHTMH010000001.1"/>
</dbReference>
<organism evidence="2 3">
    <name type="scientific">Devosia equisanguinis</name>
    <dbReference type="NCBI Taxonomy" id="2490941"/>
    <lineage>
        <taxon>Bacteria</taxon>
        <taxon>Pseudomonadati</taxon>
        <taxon>Pseudomonadota</taxon>
        <taxon>Alphaproteobacteria</taxon>
        <taxon>Hyphomicrobiales</taxon>
        <taxon>Devosiaceae</taxon>
        <taxon>Devosia</taxon>
    </lineage>
</organism>
<proteinExistence type="predicted"/>
<dbReference type="OrthoDB" id="7843623at2"/>
<dbReference type="Pfam" id="PF19660">
    <property type="entry name" value="DUF6163"/>
    <property type="match status" value="1"/>
</dbReference>
<keyword evidence="1" id="KW-1133">Transmembrane helix</keyword>
<dbReference type="EMBL" id="UZWD01000054">
    <property type="protein sequence ID" value="VDS06593.1"/>
    <property type="molecule type" value="Genomic_DNA"/>
</dbReference>
<dbReference type="InterPro" id="IPR046161">
    <property type="entry name" value="DUF6163"/>
</dbReference>
<evidence type="ECO:0000256" key="1">
    <source>
        <dbReference type="SAM" id="Phobius"/>
    </source>
</evidence>
<keyword evidence="1" id="KW-0472">Membrane</keyword>
<keyword evidence="1" id="KW-0812">Transmembrane</keyword>
<evidence type="ECO:0000313" key="2">
    <source>
        <dbReference type="EMBL" id="VDS06593.1"/>
    </source>
</evidence>
<sequence length="129" mass="13676">MLFKAPALAIYIRIIAIVALLLGLNDAARLLGINLGAISPLETMGSTAFAYLGVFTVARLFASVGLWIKSSWGAFLMMATTVVELALYIAGNPDVRISAIGFGIRIVIAAAVMVVFVLDLRLNRAHAAD</sequence>
<protein>
    <recommendedName>
        <fullName evidence="4">DUF2127 domain-containing protein</fullName>
    </recommendedName>
</protein>
<name>A0A3S5D3P6_9HYPH</name>
<reference evidence="2 3" key="1">
    <citation type="submission" date="2018-12" db="EMBL/GenBank/DDBJ databases">
        <authorList>
            <person name="Criscuolo A."/>
        </authorList>
    </citation>
    <scope>NUCLEOTIDE SEQUENCE [LARGE SCALE GENOMIC DNA]</scope>
    <source>
        <strain evidence="2">ACIP1116281</strain>
    </source>
</reference>
<evidence type="ECO:0008006" key="4">
    <source>
        <dbReference type="Google" id="ProtNLM"/>
    </source>
</evidence>
<feature type="transmembrane region" description="Helical" evidence="1">
    <location>
        <begin position="48"/>
        <end position="67"/>
    </location>
</feature>
<feature type="transmembrane region" description="Helical" evidence="1">
    <location>
        <begin position="74"/>
        <end position="91"/>
    </location>
</feature>
<gene>
    <name evidence="2" type="ORF">DEVEQU_03757</name>
</gene>
<feature type="transmembrane region" description="Helical" evidence="1">
    <location>
        <begin position="97"/>
        <end position="118"/>
    </location>
</feature>
<evidence type="ECO:0000313" key="3">
    <source>
        <dbReference type="Proteomes" id="UP000268844"/>
    </source>
</evidence>
<keyword evidence="3" id="KW-1185">Reference proteome</keyword>
<accession>A0A3S5D3P6</accession>
<dbReference type="AlphaFoldDB" id="A0A3S5D3P6"/>